<dbReference type="EMBL" id="CP097509">
    <property type="protein sequence ID" value="URE16979.1"/>
    <property type="molecule type" value="Genomic_DNA"/>
</dbReference>
<dbReference type="AlphaFoldDB" id="A0A9E7GK58"/>
<protein>
    <submittedName>
        <fullName evidence="1">Uncharacterized protein</fullName>
    </submittedName>
</protein>
<name>A0A9E7GK58_9LILI</name>
<evidence type="ECO:0000313" key="1">
    <source>
        <dbReference type="EMBL" id="URE16979.1"/>
    </source>
</evidence>
<proteinExistence type="predicted"/>
<evidence type="ECO:0000313" key="2">
    <source>
        <dbReference type="Proteomes" id="UP001055439"/>
    </source>
</evidence>
<reference evidence="1" key="1">
    <citation type="submission" date="2022-05" db="EMBL/GenBank/DDBJ databases">
        <title>The Musa troglodytarum L. genome provides insights into the mechanism of non-climacteric behaviour and enrichment of carotenoids.</title>
        <authorList>
            <person name="Wang J."/>
        </authorList>
    </citation>
    <scope>NUCLEOTIDE SEQUENCE</scope>
    <source>
        <tissue evidence="1">Leaf</tissue>
    </source>
</reference>
<dbReference type="Proteomes" id="UP001055439">
    <property type="component" value="Chromosome 7"/>
</dbReference>
<dbReference type="OrthoDB" id="10520032at2759"/>
<keyword evidence="2" id="KW-1185">Reference proteome</keyword>
<organism evidence="1 2">
    <name type="scientific">Musa troglodytarum</name>
    <name type="common">fe'i banana</name>
    <dbReference type="NCBI Taxonomy" id="320322"/>
    <lineage>
        <taxon>Eukaryota</taxon>
        <taxon>Viridiplantae</taxon>
        <taxon>Streptophyta</taxon>
        <taxon>Embryophyta</taxon>
        <taxon>Tracheophyta</taxon>
        <taxon>Spermatophyta</taxon>
        <taxon>Magnoliopsida</taxon>
        <taxon>Liliopsida</taxon>
        <taxon>Zingiberales</taxon>
        <taxon>Musaceae</taxon>
        <taxon>Musa</taxon>
    </lineage>
</organism>
<sequence length="97" mass="10731">MIGIDVEEGDVSQEAKLCEEVPDNIGVVKFDANSDIDRRVVKRHNVKDVVTVTHIGVDLVACEVMEVEACDFHPCPHSDIGAMEVRIRDDNVDLDIS</sequence>
<accession>A0A9E7GK58</accession>
<gene>
    <name evidence="1" type="ORF">MUK42_34682</name>
</gene>